<reference evidence="2 3" key="1">
    <citation type="journal article" date="2017" name="Int. J. Syst. Evol. Microbiol.">
        <title>Mycobacterium talmoniae sp. nov., a slowly growing mycobacterium isolated from human respiratory samples.</title>
        <authorList>
            <person name="Davidson R.M."/>
            <person name="DeGroote M.A."/>
            <person name="Marola J.L."/>
            <person name="Buss S."/>
            <person name="Jones V."/>
            <person name="McNeil M.R."/>
            <person name="Freifeld A.G."/>
            <person name="Elaine Epperson L."/>
            <person name="Hasan N.A."/>
            <person name="Jackson M."/>
            <person name="Iwen P.C."/>
            <person name="Salfinger M."/>
            <person name="Strong M."/>
        </authorList>
    </citation>
    <scope>NUCLEOTIDE SEQUENCE [LARGE SCALE GENOMIC DNA]</scope>
    <source>
        <strain evidence="2 3">ATCC BAA-2683</strain>
    </source>
</reference>
<name>A0A2S8BBM3_9MYCO</name>
<protein>
    <submittedName>
        <fullName evidence="2">Uncharacterized protein</fullName>
    </submittedName>
</protein>
<evidence type="ECO:0000256" key="1">
    <source>
        <dbReference type="SAM" id="MobiDB-lite"/>
    </source>
</evidence>
<evidence type="ECO:0000313" key="2">
    <source>
        <dbReference type="EMBL" id="PQM44057.1"/>
    </source>
</evidence>
<accession>A0A2S8BBM3</accession>
<feature type="region of interest" description="Disordered" evidence="1">
    <location>
        <begin position="201"/>
        <end position="230"/>
    </location>
</feature>
<dbReference type="EMBL" id="PPEA01001011">
    <property type="protein sequence ID" value="PQM44057.1"/>
    <property type="molecule type" value="Genomic_DNA"/>
</dbReference>
<evidence type="ECO:0000313" key="3">
    <source>
        <dbReference type="Proteomes" id="UP000238296"/>
    </source>
</evidence>
<proteinExistence type="predicted"/>
<feature type="region of interest" description="Disordered" evidence="1">
    <location>
        <begin position="1"/>
        <end position="47"/>
    </location>
</feature>
<gene>
    <name evidence="2" type="ORF">C1Y40_05784</name>
</gene>
<dbReference type="AntiFam" id="ANF00226">
    <property type="entry name" value="Shadow ORF (opposite pknB)"/>
</dbReference>
<dbReference type="Proteomes" id="UP000238296">
    <property type="component" value="Unassembled WGS sequence"/>
</dbReference>
<organism evidence="2 3">
    <name type="scientific">Mycobacterium talmoniae</name>
    <dbReference type="NCBI Taxonomy" id="1858794"/>
    <lineage>
        <taxon>Bacteria</taxon>
        <taxon>Bacillati</taxon>
        <taxon>Actinomycetota</taxon>
        <taxon>Actinomycetes</taxon>
        <taxon>Mycobacteriales</taxon>
        <taxon>Mycobacteriaceae</taxon>
        <taxon>Mycobacterium</taxon>
    </lineage>
</organism>
<sequence length="244" mass="26635">MRHQHRGGAFPGRERGLAGQQPKQRAAQRIHVGAPVKGLSRQRLRGGVGDRGHHRFGFHHPHIVQGEPNAEVAQQHRLVRAPAGGQQKVGRFEVAVHDVVGVGEIECLGHLPDDVHRALRRHRAGAQRRLGVGAVDELRRDPQPAVVGLPQAVHRHDLRMGQRGGRVGVVQEPGAEIGVLGQVGGDDLHRVPARQRRMGRRVHRTHAARAEDAFDAVPGDHGAGRQHAPGPAFATVRSIAYRIW</sequence>
<comment type="caution">
    <text evidence="2">The sequence shown here is derived from an EMBL/GenBank/DDBJ whole genome shotgun (WGS) entry which is preliminary data.</text>
</comment>
<dbReference type="AlphaFoldDB" id="A0A2S8BBM3"/>